<sequence>MKRVFLTCAALFVSLSAAFSQDVPTREIGLRTNGFNDLGFVYKKQKSENVYKRYRLAFGNLGLGIVNGSSLVNLSVGGAIGKEKRKSINDRFQVVYGTEFIPRLTVSHSPGGNVSVDDGTFGKITITGSGNLLLNTSLGIGFMIGAQYNISPKWYVSAEVVPTVSLNGTFGSGVTIYGLNAAFTSSNVGLTGMYRF</sequence>
<accession>A0A2S7ISN2</accession>
<dbReference type="Proteomes" id="UP000239590">
    <property type="component" value="Unassembled WGS sequence"/>
</dbReference>
<proteinExistence type="predicted"/>
<dbReference type="RefSeq" id="WP_104713124.1">
    <property type="nucleotide sequence ID" value="NZ_PTRA01000001.1"/>
</dbReference>
<keyword evidence="1" id="KW-0732">Signal</keyword>
<keyword evidence="3" id="KW-1185">Reference proteome</keyword>
<feature type="signal peptide" evidence="1">
    <location>
        <begin position="1"/>
        <end position="20"/>
    </location>
</feature>
<dbReference type="OrthoDB" id="952597at2"/>
<feature type="chain" id="PRO_5015642416" description="Outer membrane protein beta-barrel domain-containing protein" evidence="1">
    <location>
        <begin position="21"/>
        <end position="196"/>
    </location>
</feature>
<protein>
    <recommendedName>
        <fullName evidence="4">Outer membrane protein beta-barrel domain-containing protein</fullName>
    </recommendedName>
</protein>
<dbReference type="EMBL" id="PTRA01000001">
    <property type="protein sequence ID" value="PQA60638.1"/>
    <property type="molecule type" value="Genomic_DNA"/>
</dbReference>
<name>A0A2S7ISN2_9BACT</name>
<reference evidence="3" key="1">
    <citation type="submission" date="2018-02" db="EMBL/GenBank/DDBJ databases">
        <title>Genome sequencing of Solimonas sp. HR-BB.</title>
        <authorList>
            <person name="Lee Y."/>
            <person name="Jeon C.O."/>
        </authorList>
    </citation>
    <scope>NUCLEOTIDE SEQUENCE [LARGE SCALE GENOMIC DNA]</scope>
    <source>
        <strain evidence="3">HR-U</strain>
    </source>
</reference>
<evidence type="ECO:0000313" key="2">
    <source>
        <dbReference type="EMBL" id="PQA60638.1"/>
    </source>
</evidence>
<evidence type="ECO:0000313" key="3">
    <source>
        <dbReference type="Proteomes" id="UP000239590"/>
    </source>
</evidence>
<organism evidence="2 3">
    <name type="scientific">Siphonobacter curvatus</name>
    <dbReference type="NCBI Taxonomy" id="2094562"/>
    <lineage>
        <taxon>Bacteria</taxon>
        <taxon>Pseudomonadati</taxon>
        <taxon>Bacteroidota</taxon>
        <taxon>Cytophagia</taxon>
        <taxon>Cytophagales</taxon>
        <taxon>Cytophagaceae</taxon>
        <taxon>Siphonobacter</taxon>
    </lineage>
</organism>
<comment type="caution">
    <text evidence="2">The sequence shown here is derived from an EMBL/GenBank/DDBJ whole genome shotgun (WGS) entry which is preliminary data.</text>
</comment>
<gene>
    <name evidence="2" type="ORF">C5O19_13785</name>
</gene>
<evidence type="ECO:0000256" key="1">
    <source>
        <dbReference type="SAM" id="SignalP"/>
    </source>
</evidence>
<dbReference type="AlphaFoldDB" id="A0A2S7ISN2"/>
<evidence type="ECO:0008006" key="4">
    <source>
        <dbReference type="Google" id="ProtNLM"/>
    </source>
</evidence>